<dbReference type="InterPro" id="IPR049704">
    <property type="entry name" value="Aminotrans_3_PPA_site"/>
</dbReference>
<dbReference type="SUPFAM" id="SSF53383">
    <property type="entry name" value="PLP-dependent transferases"/>
    <property type="match status" value="1"/>
</dbReference>
<reference evidence="5 6" key="1">
    <citation type="journal article" date="2021" name="bioRxiv">
        <title>Unraveling nitrogen, sulfur and carbon metabolic pathways and microbial community transcriptional responses to substrate deprivation and toxicity stresses in a bioreactor mimicking anoxic brackish coastal sediment conditions.</title>
        <authorList>
            <person name="Martins P.D."/>
            <person name="Echeveste M.J."/>
            <person name="Arshad A."/>
            <person name="Kurth J."/>
            <person name="Ouboter H."/>
            <person name="Jetten M.S.M."/>
            <person name="Welte C.U."/>
        </authorList>
    </citation>
    <scope>NUCLEOTIDE SEQUENCE [LARGE SCALE GENOMIC DNA]</scope>
    <source>
        <strain evidence="5">MAG_38</strain>
    </source>
</reference>
<feature type="binding site" evidence="4">
    <location>
        <position position="281"/>
    </location>
    <ligand>
        <name>N(2)-acetyl-L-ornithine</name>
        <dbReference type="ChEBI" id="CHEBI:57805"/>
    </ligand>
</feature>
<evidence type="ECO:0000256" key="4">
    <source>
        <dbReference type="HAMAP-Rule" id="MF_01107"/>
    </source>
</evidence>
<dbReference type="InterPro" id="IPR005814">
    <property type="entry name" value="Aminotrans_3"/>
</dbReference>
<keyword evidence="4" id="KW-0028">Amino-acid biosynthesis</keyword>
<dbReference type="Gene3D" id="3.40.640.10">
    <property type="entry name" value="Type I PLP-dependent aspartate aminotransferase-like (Major domain)"/>
    <property type="match status" value="1"/>
</dbReference>
<keyword evidence="3 4" id="KW-0663">Pyridoxal phosphate</keyword>
<keyword evidence="2 4" id="KW-0808">Transferase</keyword>
<dbReference type="InterPro" id="IPR015421">
    <property type="entry name" value="PyrdxlP-dep_Trfase_major"/>
</dbReference>
<dbReference type="GO" id="GO:0030170">
    <property type="term" value="F:pyridoxal phosphate binding"/>
    <property type="evidence" value="ECO:0007669"/>
    <property type="project" value="InterPro"/>
</dbReference>
<dbReference type="InterPro" id="IPR050103">
    <property type="entry name" value="Class-III_PLP-dep_AT"/>
</dbReference>
<dbReference type="HAMAP" id="MF_01107">
    <property type="entry name" value="ArgD_aminotrans_3"/>
    <property type="match status" value="1"/>
</dbReference>
<sequence>MTVTDELITQTACYLVNTYARFPIVLVKGSGARVWDAEGKSYLDCAAGIAVDILGHCHPKMVEAIRAQAELLLHVSNLYFIEPQIRLARALSEHSFGGQAFFCNSGAEANEAAIKLARRYAKARWSSDRYEIVCMRDSFHGRTMATVTATGQEKYSQGFEPLLSGFKHIPFNDLPAAERAIDSRTCAVLVEPIQGEGGVRVPDDAYLPGLRRLCSEREVLLILDEVQTGMGRTGRLFAYEHSRIEPDIMTLAKGLGGGLPIGAMLAKGAVAGAFVPGSHASTFGGNPFITAVAHAVLAEIIDAQLPERAAKTGAYFLGRLRELAARYSFVKDARGKGLMLAMELSVPAKPIVARCLERGLLILIAGDQVLRFVPPLIIGEAEVDEAIQILDLVLAEKSS</sequence>
<comment type="catalytic activity">
    <reaction evidence="4">
        <text>N(2)-acetyl-L-ornithine + 2-oxoglutarate = N-acetyl-L-glutamate 5-semialdehyde + L-glutamate</text>
        <dbReference type="Rhea" id="RHEA:18049"/>
        <dbReference type="ChEBI" id="CHEBI:16810"/>
        <dbReference type="ChEBI" id="CHEBI:29123"/>
        <dbReference type="ChEBI" id="CHEBI:29985"/>
        <dbReference type="ChEBI" id="CHEBI:57805"/>
        <dbReference type="EC" id="2.6.1.11"/>
    </reaction>
</comment>
<feature type="binding site" evidence="4">
    <location>
        <position position="282"/>
    </location>
    <ligand>
        <name>pyridoxal 5'-phosphate</name>
        <dbReference type="ChEBI" id="CHEBI:597326"/>
    </ligand>
</feature>
<feature type="binding site" evidence="4">
    <location>
        <position position="139"/>
    </location>
    <ligand>
        <name>pyridoxal 5'-phosphate</name>
        <dbReference type="ChEBI" id="CHEBI:597326"/>
    </ligand>
</feature>
<evidence type="ECO:0000256" key="1">
    <source>
        <dbReference type="ARBA" id="ARBA00022576"/>
    </source>
</evidence>
<comment type="caution">
    <text evidence="5">The sequence shown here is derived from an EMBL/GenBank/DDBJ whole genome shotgun (WGS) entry which is preliminary data.</text>
</comment>
<dbReference type="PIRSF" id="PIRSF000521">
    <property type="entry name" value="Transaminase_4ab_Lys_Orn"/>
    <property type="match status" value="1"/>
</dbReference>
<organism evidence="5 6">
    <name type="scientific">Candidatus Methylomirabilis tolerans</name>
    <dbReference type="NCBI Taxonomy" id="3123416"/>
    <lineage>
        <taxon>Bacteria</taxon>
        <taxon>Candidatus Methylomirabilota</taxon>
        <taxon>Candidatus Methylomirabilia</taxon>
        <taxon>Candidatus Methylomirabilales</taxon>
        <taxon>Candidatus Methylomirabilaceae</taxon>
        <taxon>Candidatus Methylomirabilis</taxon>
    </lineage>
</organism>
<dbReference type="NCBIfam" id="TIGR00707">
    <property type="entry name" value="argD"/>
    <property type="match status" value="1"/>
</dbReference>
<dbReference type="CDD" id="cd00610">
    <property type="entry name" value="OAT_like"/>
    <property type="match status" value="1"/>
</dbReference>
<dbReference type="PROSITE" id="PS00600">
    <property type="entry name" value="AA_TRANSFER_CLASS_3"/>
    <property type="match status" value="1"/>
</dbReference>
<dbReference type="PANTHER" id="PTHR11986">
    <property type="entry name" value="AMINOTRANSFERASE CLASS III"/>
    <property type="match status" value="1"/>
</dbReference>
<comment type="subunit">
    <text evidence="4">Homodimer.</text>
</comment>
<dbReference type="PANTHER" id="PTHR11986:SF113">
    <property type="entry name" value="SUCCINYLORNITHINE TRANSAMINASE"/>
    <property type="match status" value="1"/>
</dbReference>
<keyword evidence="4" id="KW-0963">Cytoplasm</keyword>
<evidence type="ECO:0000313" key="5">
    <source>
        <dbReference type="EMBL" id="MBZ0160094.1"/>
    </source>
</evidence>
<dbReference type="InterPro" id="IPR004636">
    <property type="entry name" value="AcOrn/SuccOrn_fam"/>
</dbReference>
<protein>
    <recommendedName>
        <fullName evidence="4">Acetylornithine aminotransferase</fullName>
        <shortName evidence="4">ACOAT</shortName>
        <ecNumber evidence="4">2.6.1.11</ecNumber>
    </recommendedName>
</protein>
<comment type="miscellaneous">
    <text evidence="4">May also have succinyldiaminopimelate aminotransferase activity, thus carrying out the corresponding step in lysine biosynthesis.</text>
</comment>
<dbReference type="EMBL" id="JAIOIU010000102">
    <property type="protein sequence ID" value="MBZ0160094.1"/>
    <property type="molecule type" value="Genomic_DNA"/>
</dbReference>
<evidence type="ECO:0000256" key="3">
    <source>
        <dbReference type="ARBA" id="ARBA00022898"/>
    </source>
</evidence>
<dbReference type="GO" id="GO:0005737">
    <property type="term" value="C:cytoplasm"/>
    <property type="evidence" value="ECO:0007669"/>
    <property type="project" value="UniProtKB-SubCell"/>
</dbReference>
<feature type="binding site" evidence="4">
    <location>
        <position position="142"/>
    </location>
    <ligand>
        <name>N(2)-acetyl-L-ornithine</name>
        <dbReference type="ChEBI" id="CHEBI:57805"/>
    </ligand>
</feature>
<comment type="pathway">
    <text evidence="4">Amino-acid biosynthesis; L-arginine biosynthesis; N(2)-acetyl-L-ornithine from L-glutamate: step 4/4.</text>
</comment>
<dbReference type="GO" id="GO:0006526">
    <property type="term" value="P:L-arginine biosynthetic process"/>
    <property type="evidence" value="ECO:0007669"/>
    <property type="project" value="UniProtKB-UniRule"/>
</dbReference>
<feature type="binding site" evidence="4">
    <location>
        <begin position="224"/>
        <end position="227"/>
    </location>
    <ligand>
        <name>pyridoxal 5'-phosphate</name>
        <dbReference type="ChEBI" id="CHEBI:597326"/>
    </ligand>
</feature>
<feature type="binding site" evidence="4">
    <location>
        <begin position="106"/>
        <end position="107"/>
    </location>
    <ligand>
        <name>pyridoxal 5'-phosphate</name>
        <dbReference type="ChEBI" id="CHEBI:597326"/>
    </ligand>
</feature>
<dbReference type="EC" id="2.6.1.11" evidence="4"/>
<dbReference type="Proteomes" id="UP001197609">
    <property type="component" value="Unassembled WGS sequence"/>
</dbReference>
<proteinExistence type="inferred from homology"/>
<name>A0AAJ1ETB5_9BACT</name>
<feature type="modified residue" description="N6-(pyridoxal phosphate)lysine" evidence="4">
    <location>
        <position position="253"/>
    </location>
</feature>
<dbReference type="Gene3D" id="3.90.1150.10">
    <property type="entry name" value="Aspartate Aminotransferase, domain 1"/>
    <property type="match status" value="1"/>
</dbReference>
<gene>
    <name evidence="4" type="primary">argD</name>
    <name evidence="5" type="ORF">K8G79_08175</name>
</gene>
<evidence type="ECO:0000313" key="6">
    <source>
        <dbReference type="Proteomes" id="UP001197609"/>
    </source>
</evidence>
<dbReference type="NCBIfam" id="NF002325">
    <property type="entry name" value="PRK01278.1"/>
    <property type="match status" value="1"/>
</dbReference>
<evidence type="ECO:0000256" key="2">
    <source>
        <dbReference type="ARBA" id="ARBA00022679"/>
    </source>
</evidence>
<comment type="cofactor">
    <cofactor evidence="4">
        <name>pyridoxal 5'-phosphate</name>
        <dbReference type="ChEBI" id="CHEBI:597326"/>
    </cofactor>
    <text evidence="4">Binds 1 pyridoxal phosphate per subunit.</text>
</comment>
<dbReference type="GO" id="GO:0003992">
    <property type="term" value="F:N2-acetyl-L-ornithine:2-oxoglutarate 5-aminotransferase activity"/>
    <property type="evidence" value="ECO:0007669"/>
    <property type="project" value="UniProtKB-UniRule"/>
</dbReference>
<dbReference type="GO" id="GO:0042802">
    <property type="term" value="F:identical protein binding"/>
    <property type="evidence" value="ECO:0007669"/>
    <property type="project" value="TreeGrafter"/>
</dbReference>
<dbReference type="InterPro" id="IPR015422">
    <property type="entry name" value="PyrdxlP-dep_Trfase_small"/>
</dbReference>
<comment type="similarity">
    <text evidence="4">Belongs to the class-III pyridoxal-phosphate-dependent aminotransferase family. ArgD subfamily.</text>
</comment>
<keyword evidence="1 4" id="KW-0032">Aminotransferase</keyword>
<dbReference type="AlphaFoldDB" id="A0AAJ1ETB5"/>
<accession>A0AAJ1ETB5</accession>
<dbReference type="Pfam" id="PF00202">
    <property type="entry name" value="Aminotran_3"/>
    <property type="match status" value="1"/>
</dbReference>
<dbReference type="InterPro" id="IPR015424">
    <property type="entry name" value="PyrdxlP-dep_Trfase"/>
</dbReference>
<comment type="subcellular location">
    <subcellularLocation>
        <location evidence="4">Cytoplasm</location>
    </subcellularLocation>
</comment>
<keyword evidence="4" id="KW-0055">Arginine biosynthesis</keyword>
<dbReference type="FunFam" id="3.40.640.10:FF:000004">
    <property type="entry name" value="Acetylornithine aminotransferase"/>
    <property type="match status" value="1"/>
</dbReference>